<organism evidence="3 4">
    <name type="scientific">Phoenicibacter congonensis</name>
    <dbReference type="NCBI Taxonomy" id="1944646"/>
    <lineage>
        <taxon>Bacteria</taxon>
        <taxon>Bacillati</taxon>
        <taxon>Actinomycetota</taxon>
        <taxon>Coriobacteriia</taxon>
        <taxon>Eggerthellales</taxon>
        <taxon>Eggerthellaceae</taxon>
        <taxon>Phoenicibacter</taxon>
    </lineage>
</organism>
<feature type="compositionally biased region" description="Low complexity" evidence="1">
    <location>
        <begin position="98"/>
        <end position="122"/>
    </location>
</feature>
<feature type="compositionally biased region" description="Basic and acidic residues" evidence="1">
    <location>
        <begin position="123"/>
        <end position="143"/>
    </location>
</feature>
<dbReference type="EMBL" id="JAUMVS010000223">
    <property type="protein sequence ID" value="MDO4842579.1"/>
    <property type="molecule type" value="Genomic_DNA"/>
</dbReference>
<reference evidence="3" key="1">
    <citation type="submission" date="2023-07" db="EMBL/GenBank/DDBJ databases">
        <title>Between Cages and Wild: Unraveling the Impact of Captivity on Animal Microbiomes and Antimicrobial Resistance.</title>
        <authorList>
            <person name="Schmartz G.P."/>
            <person name="Rehner J."/>
            <person name="Schuff M.J."/>
            <person name="Becker S.L."/>
            <person name="Kravczyk M."/>
            <person name="Gurevich A."/>
            <person name="Francke R."/>
            <person name="Mueller R."/>
            <person name="Keller V."/>
            <person name="Keller A."/>
        </authorList>
    </citation>
    <scope>NUCLEOTIDE SEQUENCE</scope>
    <source>
        <strain evidence="3">S12M_St_49</strain>
    </source>
</reference>
<comment type="caution">
    <text evidence="3">The sequence shown here is derived from an EMBL/GenBank/DDBJ whole genome shotgun (WGS) entry which is preliminary data.</text>
</comment>
<dbReference type="AlphaFoldDB" id="A0AA43UBI1"/>
<feature type="region of interest" description="Disordered" evidence="1">
    <location>
        <begin position="1"/>
        <end position="57"/>
    </location>
</feature>
<gene>
    <name evidence="3" type="ORF">Q3982_07900</name>
</gene>
<feature type="compositionally biased region" description="Low complexity" evidence="1">
    <location>
        <begin position="145"/>
        <end position="185"/>
    </location>
</feature>
<evidence type="ECO:0000256" key="1">
    <source>
        <dbReference type="SAM" id="MobiDB-lite"/>
    </source>
</evidence>
<keyword evidence="2" id="KW-1133">Transmembrane helix</keyword>
<feature type="transmembrane region" description="Helical" evidence="2">
    <location>
        <begin position="67"/>
        <end position="89"/>
    </location>
</feature>
<name>A0AA43UBI1_9ACTN</name>
<proteinExistence type="predicted"/>
<keyword evidence="2" id="KW-0812">Transmembrane</keyword>
<accession>A0AA43UBI1</accession>
<sequence>MDNDKTEILEEVETAEQENTPDSASEDATEKLEVTAVDNAENADSSEENDDDSKPLPLIPWYKRKNVIGGCIAAICCLAIIGGGAAFFMNQPSAENGSNATAKSQAANNSNSDSDAAASTDARNSKSDSEKQEAQESAKEEVNKTTSTTNSNNTSSSSTSSGSSSSSSPSSSNSSSSGSSTPTHTHTWVTTYHEAQTHEEPVYSRVCVGSHIECLVHGQTIGSDGGCTVATDSYPYHCMANQTRVYDYENQITGYSTVVDSPAWSETYCSSCGASA</sequence>
<feature type="region of interest" description="Disordered" evidence="1">
    <location>
        <begin position="95"/>
        <end position="185"/>
    </location>
</feature>
<protein>
    <submittedName>
        <fullName evidence="3">Uncharacterized protein</fullName>
    </submittedName>
</protein>
<dbReference type="Proteomes" id="UP001168575">
    <property type="component" value="Unassembled WGS sequence"/>
</dbReference>
<evidence type="ECO:0000313" key="3">
    <source>
        <dbReference type="EMBL" id="MDO4842579.1"/>
    </source>
</evidence>
<evidence type="ECO:0000256" key="2">
    <source>
        <dbReference type="SAM" id="Phobius"/>
    </source>
</evidence>
<evidence type="ECO:0000313" key="4">
    <source>
        <dbReference type="Proteomes" id="UP001168575"/>
    </source>
</evidence>
<keyword evidence="4" id="KW-1185">Reference proteome</keyword>
<keyword evidence="2" id="KW-0472">Membrane</keyword>